<dbReference type="GO" id="GO:0005634">
    <property type="term" value="C:nucleus"/>
    <property type="evidence" value="ECO:0007669"/>
    <property type="project" value="TreeGrafter"/>
</dbReference>
<dbReference type="InterPro" id="IPR012462">
    <property type="entry name" value="UFSP1/2_DUB_cat"/>
</dbReference>
<dbReference type="GO" id="GO:0006508">
    <property type="term" value="P:proteolysis"/>
    <property type="evidence" value="ECO:0007669"/>
    <property type="project" value="UniProtKB-KW"/>
</dbReference>
<evidence type="ECO:0000256" key="2">
    <source>
        <dbReference type="ARBA" id="ARBA00022670"/>
    </source>
</evidence>
<dbReference type="InterPro" id="IPR049387">
    <property type="entry name" value="UFSP2-like_2nd"/>
</dbReference>
<keyword evidence="2 10" id="KW-0645">Protease</keyword>
<dbReference type="OrthoDB" id="417506at2759"/>
<dbReference type="PANTHER" id="PTHR48153:SF2">
    <property type="entry name" value="UFM1-SPECIFIC PROTEASE 2"/>
    <property type="match status" value="1"/>
</dbReference>
<evidence type="ECO:0000259" key="8">
    <source>
        <dbReference type="Pfam" id="PF07910"/>
    </source>
</evidence>
<dbReference type="EMBL" id="LRGB01001361">
    <property type="protein sequence ID" value="KZS12382.1"/>
    <property type="molecule type" value="Genomic_DNA"/>
</dbReference>
<sequence>MQKKKTTTHCETMSTKVVLLSTLVKRLERYQGESAVLYGIKSVKTVTVVTFLNQQKVDENYENILPAGLERIGAFGRCLDEINSDNYIALVQDEKLKCFIQDQDNSFKSVPFKTVDDVDLATLRVETKISVQLSSKEEETDRFLEKLLDKINSDAASFVMDKSKVALLCSGDKSVLYGAPQDVNVEELTTYMQDEDEEENIKTKKKSVVKDVALLFKLYWSTVLEDASSDVPQCAPLIYHQRRNSHVLCLSFDTISVVPWSDPAENIGSILCMAITRQLKLMMEDLKEQLRHTSIRNIEIPKIFHFHPESLQHYVTLVYHPQRSDQSLESYRKDVHQWFDLPLDRPIFKRGNKHWFAIDYENSRQLINTHMGLNLTGSNVSLVQGRYAYHHYMQDNFDDNGWGCAYRSLQSIISWFRLQGYTERTVPTHHEIQQCLVDIGDKPPSFVKSRQWIGSMEVSFCLQTLLGVESTILNVSSGAEMSSKAQQIAEHFRTHGTPIMIGGGVLAHTIIGIDFKEDTADARFLILDPHYTGGEDLRVIRNKGWCNWKPSSFWKADSFYNMCLPLRPTSF</sequence>
<protein>
    <recommendedName>
        <fullName evidence="7">Probable Ufm1-specific protease 2</fullName>
    </recommendedName>
</protein>
<dbReference type="Pfam" id="PF20908">
    <property type="entry name" value="UfSP2_N"/>
    <property type="match status" value="1"/>
</dbReference>
<comment type="similarity">
    <text evidence="1">Belongs to the peptidase C78 family.</text>
</comment>
<evidence type="ECO:0000256" key="7">
    <source>
        <dbReference type="ARBA" id="ARBA00073264"/>
    </source>
</evidence>
<evidence type="ECO:0000259" key="9">
    <source>
        <dbReference type="Pfam" id="PF20908"/>
    </source>
</evidence>
<feature type="domain" description="UFSP1/2/DUB catalytic" evidence="8">
    <location>
        <begin position="379"/>
        <end position="563"/>
    </location>
</feature>
<dbReference type="STRING" id="35525.A0A162C7E4"/>
<keyword evidence="4" id="KW-0378">Hydrolase</keyword>
<dbReference type="Gene3D" id="3.90.70.130">
    <property type="match status" value="1"/>
</dbReference>
<comment type="caution">
    <text evidence="10">The sequence shown here is derived from an EMBL/GenBank/DDBJ whole genome shotgun (WGS) entry which is preliminary data.</text>
</comment>
<proteinExistence type="inferred from homology"/>
<evidence type="ECO:0000256" key="4">
    <source>
        <dbReference type="ARBA" id="ARBA00022801"/>
    </source>
</evidence>
<dbReference type="Proteomes" id="UP000076858">
    <property type="component" value="Unassembled WGS sequence"/>
</dbReference>
<keyword evidence="5" id="KW-0788">Thiol protease</keyword>
<dbReference type="GO" id="GO:0071567">
    <property type="term" value="F:deUFMylase activity"/>
    <property type="evidence" value="ECO:0007669"/>
    <property type="project" value="TreeGrafter"/>
</dbReference>
<evidence type="ECO:0000256" key="6">
    <source>
        <dbReference type="ARBA" id="ARBA00057559"/>
    </source>
</evidence>
<dbReference type="Pfam" id="PF07910">
    <property type="entry name" value="Peptidase_C78"/>
    <property type="match status" value="1"/>
</dbReference>
<keyword evidence="3" id="KW-0833">Ubl conjugation pathway</keyword>
<dbReference type="FunFam" id="3.90.70.130:FF:000001">
    <property type="entry name" value="Probable Ufm1-specific protease 2"/>
    <property type="match status" value="1"/>
</dbReference>
<dbReference type="GO" id="GO:0005783">
    <property type="term" value="C:endoplasmic reticulum"/>
    <property type="evidence" value="ECO:0007669"/>
    <property type="project" value="TreeGrafter"/>
</dbReference>
<evidence type="ECO:0000256" key="3">
    <source>
        <dbReference type="ARBA" id="ARBA00022786"/>
    </source>
</evidence>
<evidence type="ECO:0000256" key="1">
    <source>
        <dbReference type="ARBA" id="ARBA00008552"/>
    </source>
</evidence>
<accession>A0A162C7E4</accession>
<comment type="function">
    <text evidence="6">Thiol protease which recognizes and hydrolyzes the peptide bond at the C-terminal Gly of UFM1, a ubiquitin-like modifier protein bound to a number of target proteins. Does not hydrolyze SUMO1 or ISG15 ubiquitin-like proteins.</text>
</comment>
<keyword evidence="11" id="KW-1185">Reference proteome</keyword>
<feature type="domain" description="UFSP2 second" evidence="9">
    <location>
        <begin position="143"/>
        <end position="357"/>
    </location>
</feature>
<reference evidence="10 11" key="1">
    <citation type="submission" date="2016-03" db="EMBL/GenBank/DDBJ databases">
        <title>EvidentialGene: Evidence-directed Construction of Genes on Genomes.</title>
        <authorList>
            <person name="Gilbert D.G."/>
            <person name="Choi J.-H."/>
            <person name="Mockaitis K."/>
            <person name="Colbourne J."/>
            <person name="Pfrender M."/>
        </authorList>
    </citation>
    <scope>NUCLEOTIDE SEQUENCE [LARGE SCALE GENOMIC DNA]</scope>
    <source>
        <strain evidence="10 11">Xinb3</strain>
        <tissue evidence="10">Complete organism</tissue>
    </source>
</reference>
<evidence type="ECO:0000313" key="10">
    <source>
        <dbReference type="EMBL" id="KZS12382.1"/>
    </source>
</evidence>
<dbReference type="AlphaFoldDB" id="A0A162C7E4"/>
<gene>
    <name evidence="10" type="ORF">APZ42_022457</name>
</gene>
<name>A0A162C7E4_9CRUS</name>
<dbReference type="InterPro" id="IPR038765">
    <property type="entry name" value="Papain-like_cys_pep_sf"/>
</dbReference>
<evidence type="ECO:0000313" key="11">
    <source>
        <dbReference type="Proteomes" id="UP000076858"/>
    </source>
</evidence>
<organism evidence="10 11">
    <name type="scientific">Daphnia magna</name>
    <dbReference type="NCBI Taxonomy" id="35525"/>
    <lineage>
        <taxon>Eukaryota</taxon>
        <taxon>Metazoa</taxon>
        <taxon>Ecdysozoa</taxon>
        <taxon>Arthropoda</taxon>
        <taxon>Crustacea</taxon>
        <taxon>Branchiopoda</taxon>
        <taxon>Diplostraca</taxon>
        <taxon>Cladocera</taxon>
        <taxon>Anomopoda</taxon>
        <taxon>Daphniidae</taxon>
        <taxon>Daphnia</taxon>
    </lineage>
</organism>
<dbReference type="PANTHER" id="PTHR48153">
    <property type="entry name" value="UFM1-SPECIFIC PROTEASE 2"/>
    <property type="match status" value="1"/>
</dbReference>
<dbReference type="SUPFAM" id="SSF54001">
    <property type="entry name" value="Cysteine proteinases"/>
    <property type="match status" value="1"/>
</dbReference>
<evidence type="ECO:0000256" key="5">
    <source>
        <dbReference type="ARBA" id="ARBA00022807"/>
    </source>
</evidence>